<sequence length="252" mass="26058">MEPREPEPRGPEPREPEPREAALGEPSTGATPADTHEGTGADTSEGTYESADDSRHETTYESTPENADGDPPVDSPDDTPERDSEETKVLGIEQSAATEPPATSHVPVEDPDWRPGLLPRDPGVSGTRGTSGLSGSTAPFFAASESASESASAPKSFGASARSPRGDIARRHGFDPMAMVAGAIFMAIAVMYMLDAGDAVDARPGLMLALAVIGVGASGFVGAVWAMLTGRRRRRAVTADAEASAVDLTKAG</sequence>
<organism evidence="3 4">
    <name type="scientific">Streptodolium elevatio</name>
    <dbReference type="NCBI Taxonomy" id="3157996"/>
    <lineage>
        <taxon>Bacteria</taxon>
        <taxon>Bacillati</taxon>
        <taxon>Actinomycetota</taxon>
        <taxon>Actinomycetes</taxon>
        <taxon>Kitasatosporales</taxon>
        <taxon>Streptomycetaceae</taxon>
        <taxon>Streptodolium</taxon>
    </lineage>
</organism>
<dbReference type="EMBL" id="JBEZFP010000059">
    <property type="protein sequence ID" value="MEU8136243.1"/>
    <property type="molecule type" value="Genomic_DNA"/>
</dbReference>
<proteinExistence type="predicted"/>
<comment type="caution">
    <text evidence="3">The sequence shown here is derived from an EMBL/GenBank/DDBJ whole genome shotgun (WGS) entry which is preliminary data.</text>
</comment>
<dbReference type="RefSeq" id="WP_358356616.1">
    <property type="nucleotide sequence ID" value="NZ_JBEZFP010000059.1"/>
</dbReference>
<gene>
    <name evidence="3" type="ORF">AB0C36_22365</name>
</gene>
<keyword evidence="2" id="KW-0812">Transmembrane</keyword>
<name>A0ABV3DKF6_9ACTN</name>
<evidence type="ECO:0000313" key="4">
    <source>
        <dbReference type="Proteomes" id="UP001551482"/>
    </source>
</evidence>
<evidence type="ECO:0000256" key="1">
    <source>
        <dbReference type="SAM" id="MobiDB-lite"/>
    </source>
</evidence>
<feature type="compositionally biased region" description="Low complexity" evidence="1">
    <location>
        <begin position="125"/>
        <end position="154"/>
    </location>
</feature>
<feature type="compositionally biased region" description="Basic and acidic residues" evidence="1">
    <location>
        <begin position="79"/>
        <end position="88"/>
    </location>
</feature>
<evidence type="ECO:0000313" key="3">
    <source>
        <dbReference type="EMBL" id="MEU8136243.1"/>
    </source>
</evidence>
<feature type="compositionally biased region" description="Basic and acidic residues" evidence="1">
    <location>
        <begin position="1"/>
        <end position="22"/>
    </location>
</feature>
<dbReference type="Proteomes" id="UP001551482">
    <property type="component" value="Unassembled WGS sequence"/>
</dbReference>
<evidence type="ECO:0000256" key="2">
    <source>
        <dbReference type="SAM" id="Phobius"/>
    </source>
</evidence>
<keyword evidence="2" id="KW-0472">Membrane</keyword>
<feature type="transmembrane region" description="Helical" evidence="2">
    <location>
        <begin position="174"/>
        <end position="194"/>
    </location>
</feature>
<reference evidence="3 4" key="1">
    <citation type="submission" date="2024-06" db="EMBL/GenBank/DDBJ databases">
        <title>The Natural Products Discovery Center: Release of the First 8490 Sequenced Strains for Exploring Actinobacteria Biosynthetic Diversity.</title>
        <authorList>
            <person name="Kalkreuter E."/>
            <person name="Kautsar S.A."/>
            <person name="Yang D."/>
            <person name="Bader C.D."/>
            <person name="Teijaro C.N."/>
            <person name="Fluegel L."/>
            <person name="Davis C.M."/>
            <person name="Simpson J.R."/>
            <person name="Lauterbach L."/>
            <person name="Steele A.D."/>
            <person name="Gui C."/>
            <person name="Meng S."/>
            <person name="Li G."/>
            <person name="Viehrig K."/>
            <person name="Ye F."/>
            <person name="Su P."/>
            <person name="Kiefer A.F."/>
            <person name="Nichols A."/>
            <person name="Cepeda A.J."/>
            <person name="Yan W."/>
            <person name="Fan B."/>
            <person name="Jiang Y."/>
            <person name="Adhikari A."/>
            <person name="Zheng C.-J."/>
            <person name="Schuster L."/>
            <person name="Cowan T.M."/>
            <person name="Smanski M.J."/>
            <person name="Chevrette M.G."/>
            <person name="De Carvalho L.P.S."/>
            <person name="Shen B."/>
        </authorList>
    </citation>
    <scope>NUCLEOTIDE SEQUENCE [LARGE SCALE GENOMIC DNA]</scope>
    <source>
        <strain evidence="3 4">NPDC048946</strain>
    </source>
</reference>
<keyword evidence="4" id="KW-1185">Reference proteome</keyword>
<keyword evidence="2" id="KW-1133">Transmembrane helix</keyword>
<protein>
    <submittedName>
        <fullName evidence="3">Uncharacterized protein</fullName>
    </submittedName>
</protein>
<accession>A0ABV3DKF6</accession>
<feature type="transmembrane region" description="Helical" evidence="2">
    <location>
        <begin position="206"/>
        <end position="228"/>
    </location>
</feature>
<feature type="region of interest" description="Disordered" evidence="1">
    <location>
        <begin position="1"/>
        <end position="167"/>
    </location>
</feature>